<dbReference type="Gene3D" id="3.40.50.1010">
    <property type="entry name" value="5'-nuclease"/>
    <property type="match status" value="1"/>
</dbReference>
<name>A0A1B0A129_GLOPL</name>
<dbReference type="PANTHER" id="PTHR16161:SF0">
    <property type="entry name" value="TRANSCRIPTIONAL PROTEIN SWT1"/>
    <property type="match status" value="1"/>
</dbReference>
<dbReference type="AlphaFoldDB" id="A0A1B0A129"/>
<feature type="domain" description="PIN" evidence="2">
    <location>
        <begin position="382"/>
        <end position="506"/>
    </location>
</feature>
<dbReference type="Pfam" id="PF13638">
    <property type="entry name" value="PIN_4"/>
    <property type="match status" value="1"/>
</dbReference>
<dbReference type="STRING" id="7398.A0A1B0A129"/>
<dbReference type="EnsemblMetazoa" id="GPAI031249-RA">
    <property type="protein sequence ID" value="GPAI031249-PA"/>
    <property type="gene ID" value="GPAI031249"/>
</dbReference>
<evidence type="ECO:0000259" key="2">
    <source>
        <dbReference type="SMART" id="SM00670"/>
    </source>
</evidence>
<dbReference type="CDD" id="cd18727">
    <property type="entry name" value="PIN_Swt1-like"/>
    <property type="match status" value="1"/>
</dbReference>
<feature type="region of interest" description="Disordered" evidence="1">
    <location>
        <begin position="274"/>
        <end position="302"/>
    </location>
</feature>
<dbReference type="InterPro" id="IPR029060">
    <property type="entry name" value="PIN-like_dom_sf"/>
</dbReference>
<sequence length="535" mass="60236">MASQKADGEEWVKCSSKSCPGRQYLFNTSTGEKKWISNEATAKNEAPPKIPRIKTPAQDRLRRLQNNLKLNQLKSPVKPNRFTRKSLQIELNPKESSTSEISSRNSSSSIIPTITKSVGKADEEIISAPVRREKRKSLIEEDIPKKMLRNADSVAISGIPETSTSNQMKAPKNLNKKSWSNLTANFANKIKEFYTRQVAPIIGKTTEPEKSVGKSCSKDTKETVNALKDLNAIKSSKSLGELRCPTDVVGYKKGTANKRLKCLRDTLQRRASSETELGVLSSSDSPLNNRTESTDFPTNVIISTNDEPMDWDPVDTAKPKETFVARRNLRSLPTQGSQKIANSKYESIGDIYDAVNENLLRISAEKNNDGINNNSRWLHQYYYFILDTNVLLQHLSFIEDLSNFKLCDTEGTVLFIPYCVLQELDRLKQRSGSQEGVKTLAIRAIKYLNEKFESKSPHLQAQNAIDERRHLIDVSSPDDSIINTCLQVKKHIKNVLFLTEDINLRNKSICNNILVSTKSDLLTKHYDITPSNNKS</sequence>
<keyword evidence="4" id="KW-1185">Reference proteome</keyword>
<organism evidence="3 4">
    <name type="scientific">Glossina pallidipes</name>
    <name type="common">Tsetse fly</name>
    <dbReference type="NCBI Taxonomy" id="7398"/>
    <lineage>
        <taxon>Eukaryota</taxon>
        <taxon>Metazoa</taxon>
        <taxon>Ecdysozoa</taxon>
        <taxon>Arthropoda</taxon>
        <taxon>Hexapoda</taxon>
        <taxon>Insecta</taxon>
        <taxon>Pterygota</taxon>
        <taxon>Neoptera</taxon>
        <taxon>Endopterygota</taxon>
        <taxon>Diptera</taxon>
        <taxon>Brachycera</taxon>
        <taxon>Muscomorpha</taxon>
        <taxon>Hippoboscoidea</taxon>
        <taxon>Glossinidae</taxon>
        <taxon>Glossina</taxon>
    </lineage>
</organism>
<dbReference type="GO" id="GO:0005634">
    <property type="term" value="C:nucleus"/>
    <property type="evidence" value="ECO:0007669"/>
    <property type="project" value="TreeGrafter"/>
</dbReference>
<feature type="compositionally biased region" description="Polar residues" evidence="1">
    <location>
        <begin position="280"/>
        <end position="302"/>
    </location>
</feature>
<accession>A0A1B0A129</accession>
<dbReference type="InterPro" id="IPR052626">
    <property type="entry name" value="SWT1_Regulator"/>
</dbReference>
<dbReference type="VEuPathDB" id="VectorBase:GPAI031249"/>
<reference evidence="3" key="2">
    <citation type="submission" date="2020-05" db="UniProtKB">
        <authorList>
            <consortium name="EnsemblMetazoa"/>
        </authorList>
    </citation>
    <scope>IDENTIFICATION</scope>
    <source>
        <strain evidence="3">IAEA</strain>
    </source>
</reference>
<dbReference type="SUPFAM" id="SSF88723">
    <property type="entry name" value="PIN domain-like"/>
    <property type="match status" value="1"/>
</dbReference>
<proteinExistence type="predicted"/>
<protein>
    <submittedName>
        <fullName evidence="3">PINc domain-containing protein</fullName>
    </submittedName>
</protein>
<dbReference type="PANTHER" id="PTHR16161">
    <property type="entry name" value="TRANSCRIPTIONAL PROTEIN SWT1"/>
    <property type="match status" value="1"/>
</dbReference>
<evidence type="ECO:0000256" key="1">
    <source>
        <dbReference type="SAM" id="MobiDB-lite"/>
    </source>
</evidence>
<evidence type="ECO:0000313" key="4">
    <source>
        <dbReference type="Proteomes" id="UP000092445"/>
    </source>
</evidence>
<dbReference type="Proteomes" id="UP000092445">
    <property type="component" value="Unassembled WGS sequence"/>
</dbReference>
<reference evidence="4" key="1">
    <citation type="submission" date="2014-03" db="EMBL/GenBank/DDBJ databases">
        <authorList>
            <person name="Aksoy S."/>
            <person name="Warren W."/>
            <person name="Wilson R.K."/>
        </authorList>
    </citation>
    <scope>NUCLEOTIDE SEQUENCE [LARGE SCALE GENOMIC DNA]</scope>
    <source>
        <strain evidence="4">IAEA</strain>
    </source>
</reference>
<evidence type="ECO:0000313" key="3">
    <source>
        <dbReference type="EnsemblMetazoa" id="GPAI031249-PA"/>
    </source>
</evidence>
<dbReference type="InterPro" id="IPR002716">
    <property type="entry name" value="PIN_dom"/>
</dbReference>
<dbReference type="SMART" id="SM00670">
    <property type="entry name" value="PINc"/>
    <property type="match status" value="1"/>
</dbReference>